<reference evidence="1" key="2">
    <citation type="submission" date="2023-06" db="EMBL/GenBank/DDBJ databases">
        <authorList>
            <consortium name="Lawrence Berkeley National Laboratory"/>
            <person name="Haridas S."/>
            <person name="Hensen N."/>
            <person name="Bonometti L."/>
            <person name="Westerberg I."/>
            <person name="Brannstrom I.O."/>
            <person name="Guillou S."/>
            <person name="Cros-Aarteil S."/>
            <person name="Calhoun S."/>
            <person name="Kuo A."/>
            <person name="Mondo S."/>
            <person name="Pangilinan J."/>
            <person name="Riley R."/>
            <person name="Labutti K."/>
            <person name="Andreopoulos B."/>
            <person name="Lipzen A."/>
            <person name="Chen C."/>
            <person name="Yanf M."/>
            <person name="Daum C."/>
            <person name="Ng V."/>
            <person name="Clum A."/>
            <person name="Steindorff A."/>
            <person name="Ohm R."/>
            <person name="Martin F."/>
            <person name="Silar P."/>
            <person name="Natvig D."/>
            <person name="Lalanne C."/>
            <person name="Gautier V."/>
            <person name="Ament-Velasquez S.L."/>
            <person name="Kruys A."/>
            <person name="Hutchinson M.I."/>
            <person name="Powell A.J."/>
            <person name="Barry K."/>
            <person name="Miller A.N."/>
            <person name="Grigoriev I.V."/>
            <person name="Debuchy R."/>
            <person name="Gladieux P."/>
            <person name="Thoren M.H."/>
            <person name="Johannesson H."/>
        </authorList>
    </citation>
    <scope>NUCLEOTIDE SEQUENCE</scope>
    <source>
        <strain evidence="1">CBS 168.71</strain>
    </source>
</reference>
<keyword evidence="2" id="KW-1185">Reference proteome</keyword>
<dbReference type="GeneID" id="87845648"/>
<protein>
    <submittedName>
        <fullName evidence="1">Uncharacterized protein</fullName>
    </submittedName>
</protein>
<proteinExistence type="predicted"/>
<sequence length="149" mass="16460">MCKRQSPTLPAAVFQTLTLVSSQLWQVGRHRGRSSEHDLHQLTRLVNSHPSISNHICAEGNTKPKFYCQHFELSSLATSSENANRSVCVALTFPLQCLPSRHTSLPDVAVSTWRSRPSRSVTARLFPGGDVIIMACGEPAFGLRPRLLP</sequence>
<dbReference type="EMBL" id="JAUEPN010000002">
    <property type="protein sequence ID" value="KAK3298410.1"/>
    <property type="molecule type" value="Genomic_DNA"/>
</dbReference>
<gene>
    <name evidence="1" type="ORF">B0H64DRAFT_74559</name>
</gene>
<dbReference type="Proteomes" id="UP001278766">
    <property type="component" value="Unassembled WGS sequence"/>
</dbReference>
<evidence type="ECO:0000313" key="2">
    <source>
        <dbReference type="Proteomes" id="UP001278766"/>
    </source>
</evidence>
<reference evidence="1" key="1">
    <citation type="journal article" date="2023" name="Mol. Phylogenet. Evol.">
        <title>Genome-scale phylogeny and comparative genomics of the fungal order Sordariales.</title>
        <authorList>
            <person name="Hensen N."/>
            <person name="Bonometti L."/>
            <person name="Westerberg I."/>
            <person name="Brannstrom I.O."/>
            <person name="Guillou S."/>
            <person name="Cros-Aarteil S."/>
            <person name="Calhoun S."/>
            <person name="Haridas S."/>
            <person name="Kuo A."/>
            <person name="Mondo S."/>
            <person name="Pangilinan J."/>
            <person name="Riley R."/>
            <person name="LaButti K."/>
            <person name="Andreopoulos B."/>
            <person name="Lipzen A."/>
            <person name="Chen C."/>
            <person name="Yan M."/>
            <person name="Daum C."/>
            <person name="Ng V."/>
            <person name="Clum A."/>
            <person name="Steindorff A."/>
            <person name="Ohm R.A."/>
            <person name="Martin F."/>
            <person name="Silar P."/>
            <person name="Natvig D.O."/>
            <person name="Lalanne C."/>
            <person name="Gautier V."/>
            <person name="Ament-Velasquez S.L."/>
            <person name="Kruys A."/>
            <person name="Hutchinson M.I."/>
            <person name="Powell A.J."/>
            <person name="Barry K."/>
            <person name="Miller A.N."/>
            <person name="Grigoriev I.V."/>
            <person name="Debuchy R."/>
            <person name="Gladieux P."/>
            <person name="Hiltunen Thoren M."/>
            <person name="Johannesson H."/>
        </authorList>
    </citation>
    <scope>NUCLEOTIDE SEQUENCE</scope>
    <source>
        <strain evidence="1">CBS 168.71</strain>
    </source>
</reference>
<dbReference type="RefSeq" id="XP_062661924.1">
    <property type="nucleotide sequence ID" value="XM_062808700.1"/>
</dbReference>
<comment type="caution">
    <text evidence="1">The sequence shown here is derived from an EMBL/GenBank/DDBJ whole genome shotgun (WGS) entry which is preliminary data.</text>
</comment>
<organism evidence="1 2">
    <name type="scientific">Chaetomium fimeti</name>
    <dbReference type="NCBI Taxonomy" id="1854472"/>
    <lineage>
        <taxon>Eukaryota</taxon>
        <taxon>Fungi</taxon>
        <taxon>Dikarya</taxon>
        <taxon>Ascomycota</taxon>
        <taxon>Pezizomycotina</taxon>
        <taxon>Sordariomycetes</taxon>
        <taxon>Sordariomycetidae</taxon>
        <taxon>Sordariales</taxon>
        <taxon>Chaetomiaceae</taxon>
        <taxon>Chaetomium</taxon>
    </lineage>
</organism>
<accession>A0AAE0HKX5</accession>
<name>A0AAE0HKX5_9PEZI</name>
<evidence type="ECO:0000313" key="1">
    <source>
        <dbReference type="EMBL" id="KAK3298410.1"/>
    </source>
</evidence>
<dbReference type="AlphaFoldDB" id="A0AAE0HKX5"/>